<feature type="region of interest" description="Disordered" evidence="1">
    <location>
        <begin position="90"/>
        <end position="122"/>
    </location>
</feature>
<reference evidence="2 3" key="1">
    <citation type="submission" date="2023-01" db="EMBL/GenBank/DDBJ databases">
        <authorList>
            <person name="Kreplak J."/>
        </authorList>
    </citation>
    <scope>NUCLEOTIDE SEQUENCE [LARGE SCALE GENOMIC DNA]</scope>
</reference>
<organism evidence="2 3">
    <name type="scientific">Vicia faba</name>
    <name type="common">Broad bean</name>
    <name type="synonym">Faba vulgaris</name>
    <dbReference type="NCBI Taxonomy" id="3906"/>
    <lineage>
        <taxon>Eukaryota</taxon>
        <taxon>Viridiplantae</taxon>
        <taxon>Streptophyta</taxon>
        <taxon>Embryophyta</taxon>
        <taxon>Tracheophyta</taxon>
        <taxon>Spermatophyta</taxon>
        <taxon>Magnoliopsida</taxon>
        <taxon>eudicotyledons</taxon>
        <taxon>Gunneridae</taxon>
        <taxon>Pentapetalae</taxon>
        <taxon>rosids</taxon>
        <taxon>fabids</taxon>
        <taxon>Fabales</taxon>
        <taxon>Fabaceae</taxon>
        <taxon>Papilionoideae</taxon>
        <taxon>50 kb inversion clade</taxon>
        <taxon>NPAAA clade</taxon>
        <taxon>Hologalegina</taxon>
        <taxon>IRL clade</taxon>
        <taxon>Fabeae</taxon>
        <taxon>Vicia</taxon>
    </lineage>
</organism>
<evidence type="ECO:0000313" key="2">
    <source>
        <dbReference type="EMBL" id="CAI8607149.1"/>
    </source>
</evidence>
<dbReference type="EMBL" id="OX451739">
    <property type="protein sequence ID" value="CAI8607149.1"/>
    <property type="molecule type" value="Genomic_DNA"/>
</dbReference>
<feature type="region of interest" description="Disordered" evidence="1">
    <location>
        <begin position="203"/>
        <end position="234"/>
    </location>
</feature>
<protein>
    <submittedName>
        <fullName evidence="2">Uncharacterized protein</fullName>
    </submittedName>
</protein>
<proteinExistence type="predicted"/>
<name>A0AAV1ADL8_VICFA</name>
<sequence length="437" mass="48101">MLLTLCFANLYMPRGIDRLNPLQAYLPNPASKSCHRARLGLGAVCIALIGSGTDDLTILVFSSKPCWMTQSSCAPSFQYPFAVFVTARSDSGEGKQGTDYTSKTCPEEEEGKLKESNSSSILTDIDGTRPTFLGRSYRTHILPVKGRSGKTLICSSHPYRTLYRESVKEYETFAEGNQPEIDALQHNLGLGLASSKKEKASAVTPFPNALTKPPTAVIPQRPDKAHLSNSGRFSATSEPRLRKKEYIPHVCTGLWALASPFPVVAYHFKKLKAYHRSDSSMSNSLPVEIYGSELDSNCEKEELNSDCDGDCLIRMENRSTPLVVRGEPGGEWEKSFSSPSFHSYLVPRIPSPLRTTTQDCWITHQCHQLKIMALGKPMLTWLTLTPRGKGFFMAFPAYENILFPRKANSIGIISLADAIESAAVGLGGRDIRPTVAV</sequence>
<evidence type="ECO:0000313" key="3">
    <source>
        <dbReference type="Proteomes" id="UP001157006"/>
    </source>
</evidence>
<dbReference type="Proteomes" id="UP001157006">
    <property type="component" value="Chromosome 4"/>
</dbReference>
<accession>A0AAV1ADL8</accession>
<evidence type="ECO:0000256" key="1">
    <source>
        <dbReference type="SAM" id="MobiDB-lite"/>
    </source>
</evidence>
<gene>
    <name evidence="2" type="ORF">VFH_IV024680</name>
</gene>
<dbReference type="AlphaFoldDB" id="A0AAV1ADL8"/>
<keyword evidence="3" id="KW-1185">Reference proteome</keyword>